<dbReference type="CTD" id="181361"/>
<keyword evidence="5" id="KW-1267">Proteomics identification</keyword>
<evidence type="ECO:0007829" key="5">
    <source>
        <dbReference type="PeptideAtlas" id="Q20790"/>
    </source>
</evidence>
<keyword evidence="1" id="KW-0732">Signal</keyword>
<dbReference type="STRING" id="6239.F54F7.3.1"/>
<keyword evidence="3" id="KW-1185">Reference proteome</keyword>
<evidence type="ECO:0000313" key="4">
    <source>
        <dbReference type="WormBase" id="F54F7.3"/>
    </source>
</evidence>
<dbReference type="WormBase" id="F54F7.3">
    <property type="protein sequence ID" value="CE03418"/>
    <property type="gene ID" value="WBGene00010065"/>
</dbReference>
<dbReference type="HOGENOM" id="CLU_1435649_0_0_1"/>
<name>Q20790_CAEEL</name>
<proteinExistence type="evidence at protein level"/>
<dbReference type="Proteomes" id="UP000001940">
    <property type="component" value="Chromosome X"/>
</dbReference>
<feature type="signal peptide" evidence="1">
    <location>
        <begin position="1"/>
        <end position="21"/>
    </location>
</feature>
<dbReference type="PaxDb" id="6239-F54F7.3"/>
<dbReference type="Bgee" id="WBGene00010065">
    <property type="expression patterns" value="Expressed in adult organism and 2 other cell types or tissues"/>
</dbReference>
<dbReference type="GeneID" id="181361"/>
<dbReference type="PeptideAtlas" id="Q20790"/>
<dbReference type="EMBL" id="BX284606">
    <property type="protein sequence ID" value="CAA91756.1"/>
    <property type="molecule type" value="Genomic_DNA"/>
</dbReference>
<dbReference type="PIR" id="T22679">
    <property type="entry name" value="T22679"/>
</dbReference>
<dbReference type="UCSC" id="F54F7.3">
    <property type="organism name" value="c. elegans"/>
</dbReference>
<dbReference type="KEGG" id="cel:CELE_F54F7.3"/>
<dbReference type="AGR" id="WB:WBGene00010065"/>
<feature type="chain" id="PRO_5004198986" evidence="1">
    <location>
        <begin position="22"/>
        <end position="189"/>
    </location>
</feature>
<protein>
    <submittedName>
        <fullName evidence="2">DUF19 domain-containing protein</fullName>
    </submittedName>
</protein>
<dbReference type="RefSeq" id="NP_509978.1">
    <property type="nucleotide sequence ID" value="NM_077577.6"/>
</dbReference>
<evidence type="ECO:0000313" key="2">
    <source>
        <dbReference type="EMBL" id="CAA91756.1"/>
    </source>
</evidence>
<accession>Q20790</accession>
<dbReference type="InParanoid" id="Q20790"/>
<reference evidence="2 3" key="1">
    <citation type="journal article" date="1998" name="Science">
        <title>Genome sequence of the nematode C. elegans: a platform for investigating biology.</title>
        <authorList>
            <consortium name="The C. elegans sequencing consortium"/>
            <person name="Sulson J.E."/>
            <person name="Waterston R."/>
        </authorList>
    </citation>
    <scope>NUCLEOTIDE SEQUENCE [LARGE SCALE GENOMIC DNA]</scope>
    <source>
        <strain evidence="2 3">Bristol N2</strain>
    </source>
</reference>
<evidence type="ECO:0000256" key="1">
    <source>
        <dbReference type="SAM" id="SignalP"/>
    </source>
</evidence>
<dbReference type="AlphaFoldDB" id="Q20790"/>
<organism evidence="2 3">
    <name type="scientific">Caenorhabditis elegans</name>
    <dbReference type="NCBI Taxonomy" id="6239"/>
    <lineage>
        <taxon>Eukaryota</taxon>
        <taxon>Metazoa</taxon>
        <taxon>Ecdysozoa</taxon>
        <taxon>Nematoda</taxon>
        <taxon>Chromadorea</taxon>
        <taxon>Rhabditida</taxon>
        <taxon>Rhabditina</taxon>
        <taxon>Rhabditomorpha</taxon>
        <taxon>Rhabditoidea</taxon>
        <taxon>Rhabditidae</taxon>
        <taxon>Peloderinae</taxon>
        <taxon>Caenorhabditis</taxon>
    </lineage>
</organism>
<evidence type="ECO:0000313" key="3">
    <source>
        <dbReference type="Proteomes" id="UP000001940"/>
    </source>
</evidence>
<sequence>MNTRIVLFCLTVFFIRNSLSAESSSEKKIPPANSVDSNKSLCITHLKIFETCIDGLHNAYKKINEEDLISGNINKTITLKLELYHSSCFKYALCLNSAVNQTIQNFVTVMDDNIDQISDDCIHPKNNAIENCSTEDQLFKEFAAKAGYRAISVLNDYVKEVQQKTKGASRFSLFLSICVTMITLKFYLL</sequence>
<gene>
    <name evidence="2" type="ORF">CELE_F54F7.3</name>
    <name evidence="2 4" type="ORF">F54F7.3</name>
</gene>